<dbReference type="PROSITE" id="PS50893">
    <property type="entry name" value="ABC_TRANSPORTER_2"/>
    <property type="match status" value="1"/>
</dbReference>
<keyword evidence="3" id="KW-0547">Nucleotide-binding</keyword>
<dbReference type="GO" id="GO:0005524">
    <property type="term" value="F:ATP binding"/>
    <property type="evidence" value="ECO:0007669"/>
    <property type="project" value="UniProtKB-KW"/>
</dbReference>
<feature type="domain" description="ABC transporter" evidence="6">
    <location>
        <begin position="4"/>
        <end position="234"/>
    </location>
</feature>
<keyword evidence="2" id="KW-0813">Transport</keyword>
<dbReference type="PANTHER" id="PTHR43820:SF7">
    <property type="entry name" value="BRANCHED-CHAIN AMINO ACID TRANSPORT ATP-BINDING PROTEIN LIVF-RELATED"/>
    <property type="match status" value="1"/>
</dbReference>
<dbReference type="Gene3D" id="3.40.50.300">
    <property type="entry name" value="P-loop containing nucleotide triphosphate hydrolases"/>
    <property type="match status" value="1"/>
</dbReference>
<dbReference type="SMART" id="SM00382">
    <property type="entry name" value="AAA"/>
    <property type="match status" value="1"/>
</dbReference>
<dbReference type="EMBL" id="BSNI01000002">
    <property type="protein sequence ID" value="GLQ16625.1"/>
    <property type="molecule type" value="Genomic_DNA"/>
</dbReference>
<dbReference type="InterPro" id="IPR027417">
    <property type="entry name" value="P-loop_NTPase"/>
</dbReference>
<evidence type="ECO:0000256" key="2">
    <source>
        <dbReference type="ARBA" id="ARBA00022448"/>
    </source>
</evidence>
<evidence type="ECO:0000313" key="8">
    <source>
        <dbReference type="Proteomes" id="UP001161405"/>
    </source>
</evidence>
<gene>
    <name evidence="7" type="ORF">GCM10007879_08740</name>
</gene>
<evidence type="ECO:0000259" key="6">
    <source>
        <dbReference type="PROSITE" id="PS50893"/>
    </source>
</evidence>
<dbReference type="Pfam" id="PF00005">
    <property type="entry name" value="ABC_tran"/>
    <property type="match status" value="1"/>
</dbReference>
<dbReference type="InterPro" id="IPR052156">
    <property type="entry name" value="BCAA_Transport_ATP-bd_LivF"/>
</dbReference>
<sequence length="234" mass="25240">MSLLEVKDVHGGYGGAPILNGVNMAIEREDIGVIVGPNGAGKSTTLKAIFGLLEVTGGSITLDGQEVANQLPDKLVPLGLSFVPQEFNVFTEMSVHENLEMGAYIREDDISDTLDYVYEMFPPLKDKRKQKAGELSGGQRQMVAMGRALMSQPKLLLLDEPSAGLSPRYMMEIFETVVNVNKSGVGILMVEQNARQALEFASKGFVLAGGKNRYTGTGRELLDDPEVAQSFLGG</sequence>
<dbReference type="PANTHER" id="PTHR43820">
    <property type="entry name" value="HIGH-AFFINITY BRANCHED-CHAIN AMINO ACID TRANSPORT ATP-BINDING PROTEIN LIVF"/>
    <property type="match status" value="1"/>
</dbReference>
<evidence type="ECO:0000256" key="5">
    <source>
        <dbReference type="ARBA" id="ARBA00022970"/>
    </source>
</evidence>
<comment type="similarity">
    <text evidence="1">Belongs to the ABC transporter superfamily.</text>
</comment>
<reference evidence="7" key="1">
    <citation type="journal article" date="2014" name="Int. J. Syst. Evol. Microbiol.">
        <title>Complete genome of a new Firmicutes species belonging to the dominant human colonic microbiota ('Ruminococcus bicirculans') reveals two chromosomes and a selective capacity to utilize plant glucans.</title>
        <authorList>
            <consortium name="NISC Comparative Sequencing Program"/>
            <person name="Wegmann U."/>
            <person name="Louis P."/>
            <person name="Goesmann A."/>
            <person name="Henrissat B."/>
            <person name="Duncan S.H."/>
            <person name="Flint H.J."/>
        </authorList>
    </citation>
    <scope>NUCLEOTIDE SEQUENCE</scope>
    <source>
        <strain evidence="7">NBRC 107169</strain>
    </source>
</reference>
<keyword evidence="5" id="KW-0029">Amino-acid transport</keyword>
<dbReference type="InterPro" id="IPR003439">
    <property type="entry name" value="ABC_transporter-like_ATP-bd"/>
</dbReference>
<name>A0ABQ5UQM2_9HYPH</name>
<dbReference type="PROSITE" id="PS00211">
    <property type="entry name" value="ABC_TRANSPORTER_1"/>
    <property type="match status" value="1"/>
</dbReference>
<organism evidence="7 8">
    <name type="scientific">Maritalea porphyrae</name>
    <dbReference type="NCBI Taxonomy" id="880732"/>
    <lineage>
        <taxon>Bacteria</taxon>
        <taxon>Pseudomonadati</taxon>
        <taxon>Pseudomonadota</taxon>
        <taxon>Alphaproteobacteria</taxon>
        <taxon>Hyphomicrobiales</taxon>
        <taxon>Devosiaceae</taxon>
        <taxon>Maritalea</taxon>
    </lineage>
</organism>
<keyword evidence="4 7" id="KW-0067">ATP-binding</keyword>
<dbReference type="SUPFAM" id="SSF52540">
    <property type="entry name" value="P-loop containing nucleoside triphosphate hydrolases"/>
    <property type="match status" value="1"/>
</dbReference>
<accession>A0ABQ5UQM2</accession>
<evidence type="ECO:0000313" key="7">
    <source>
        <dbReference type="EMBL" id="GLQ16625.1"/>
    </source>
</evidence>
<dbReference type="InterPro" id="IPR017871">
    <property type="entry name" value="ABC_transporter-like_CS"/>
</dbReference>
<reference evidence="7" key="2">
    <citation type="submission" date="2023-01" db="EMBL/GenBank/DDBJ databases">
        <title>Draft genome sequence of Maritalea porphyrae strain NBRC 107169.</title>
        <authorList>
            <person name="Sun Q."/>
            <person name="Mori K."/>
        </authorList>
    </citation>
    <scope>NUCLEOTIDE SEQUENCE</scope>
    <source>
        <strain evidence="7">NBRC 107169</strain>
    </source>
</reference>
<evidence type="ECO:0000256" key="1">
    <source>
        <dbReference type="ARBA" id="ARBA00005417"/>
    </source>
</evidence>
<comment type="caution">
    <text evidence="7">The sequence shown here is derived from an EMBL/GenBank/DDBJ whole genome shotgun (WGS) entry which is preliminary data.</text>
</comment>
<protein>
    <submittedName>
        <fullName evidence="7">ABC transporter ATP-binding protein</fullName>
    </submittedName>
</protein>
<proteinExistence type="inferred from homology"/>
<dbReference type="CDD" id="cd03224">
    <property type="entry name" value="ABC_TM1139_LivF_branched"/>
    <property type="match status" value="1"/>
</dbReference>
<keyword evidence="8" id="KW-1185">Reference proteome</keyword>
<dbReference type="InterPro" id="IPR003593">
    <property type="entry name" value="AAA+_ATPase"/>
</dbReference>
<evidence type="ECO:0000256" key="4">
    <source>
        <dbReference type="ARBA" id="ARBA00022840"/>
    </source>
</evidence>
<dbReference type="Proteomes" id="UP001161405">
    <property type="component" value="Unassembled WGS sequence"/>
</dbReference>
<dbReference type="RefSeq" id="WP_348529128.1">
    <property type="nucleotide sequence ID" value="NZ_BSNI01000002.1"/>
</dbReference>
<evidence type="ECO:0000256" key="3">
    <source>
        <dbReference type="ARBA" id="ARBA00022741"/>
    </source>
</evidence>